<dbReference type="InterPro" id="IPR004254">
    <property type="entry name" value="AdipoR/HlyIII-related"/>
</dbReference>
<proteinExistence type="inferred from homology"/>
<dbReference type="Proteomes" id="UP001220324">
    <property type="component" value="Unassembled WGS sequence"/>
</dbReference>
<feature type="transmembrane region" description="Helical" evidence="7">
    <location>
        <begin position="261"/>
        <end position="279"/>
    </location>
</feature>
<evidence type="ECO:0000256" key="3">
    <source>
        <dbReference type="ARBA" id="ARBA00022692"/>
    </source>
</evidence>
<keyword evidence="5 7" id="KW-0472">Membrane</keyword>
<evidence type="ECO:0000313" key="9">
    <source>
        <dbReference type="Proteomes" id="UP001220324"/>
    </source>
</evidence>
<dbReference type="GO" id="GO:0006882">
    <property type="term" value="P:intracellular zinc ion homeostasis"/>
    <property type="evidence" value="ECO:0007669"/>
    <property type="project" value="TreeGrafter"/>
</dbReference>
<gene>
    <name evidence="8" type="ORF">N7494_001193</name>
</gene>
<comment type="subcellular location">
    <subcellularLocation>
        <location evidence="1">Membrane</location>
        <topology evidence="1">Multi-pass membrane protein</topology>
    </subcellularLocation>
</comment>
<dbReference type="GO" id="GO:0046872">
    <property type="term" value="F:metal ion binding"/>
    <property type="evidence" value="ECO:0007669"/>
    <property type="project" value="UniProtKB-KW"/>
</dbReference>
<keyword evidence="6" id="KW-0862">Zinc</keyword>
<feature type="transmembrane region" description="Helical" evidence="7">
    <location>
        <begin position="223"/>
        <end position="241"/>
    </location>
</feature>
<comment type="similarity">
    <text evidence="2">Belongs to the ADIPOR family.</text>
</comment>
<dbReference type="GO" id="GO:0038023">
    <property type="term" value="F:signaling receptor activity"/>
    <property type="evidence" value="ECO:0007669"/>
    <property type="project" value="TreeGrafter"/>
</dbReference>
<keyword evidence="6" id="KW-0479">Metal-binding</keyword>
<dbReference type="GO" id="GO:0016020">
    <property type="term" value="C:membrane"/>
    <property type="evidence" value="ECO:0007669"/>
    <property type="project" value="UniProtKB-SubCell"/>
</dbReference>
<evidence type="ECO:0000256" key="7">
    <source>
        <dbReference type="SAM" id="Phobius"/>
    </source>
</evidence>
<protein>
    <submittedName>
        <fullName evidence="8">Hemolysin-III related protein</fullName>
    </submittedName>
</protein>
<dbReference type="PANTHER" id="PTHR20855:SF52">
    <property type="entry name" value="ADIPONECTIN RECEPTOR PROTEIN"/>
    <property type="match status" value="1"/>
</dbReference>
<feature type="transmembrane region" description="Helical" evidence="7">
    <location>
        <begin position="95"/>
        <end position="114"/>
    </location>
</feature>
<feature type="transmembrane region" description="Helical" evidence="7">
    <location>
        <begin position="161"/>
        <end position="183"/>
    </location>
</feature>
<name>A0AAD6D8B5_9EURO</name>
<sequence>MTINKNLMITQKGPLLNLPNVPTWFEANPFILTGYRPESQSWSKSLYSWLYIHNETANIYSHLIPGLCLLMLLINTSIHPDPEQEQQDQHHLDNIVLTIQLCAASLCLLTSALYHTALNHSARVAHQGLQCDHGGILALILGNFVSGLHFGFYCEPALKNLYWSLIVASSVGTGIILLLPWFQGPEWRFVRLSSCIATGLFAFAPISHAGYLWGPGYLLRVGVPYYLLEGALLLVGCYFYQTRIPESLYPGRFDIWGHSHTLWHILVTLSILAHMGGLLSAREYNDKHAPCRLL</sequence>
<evidence type="ECO:0000256" key="1">
    <source>
        <dbReference type="ARBA" id="ARBA00004141"/>
    </source>
</evidence>
<dbReference type="EMBL" id="JAQIZZ010000001">
    <property type="protein sequence ID" value="KAJ5557278.1"/>
    <property type="molecule type" value="Genomic_DNA"/>
</dbReference>
<keyword evidence="4 7" id="KW-1133">Transmembrane helix</keyword>
<organism evidence="8 9">
    <name type="scientific">Penicillium frequentans</name>
    <dbReference type="NCBI Taxonomy" id="3151616"/>
    <lineage>
        <taxon>Eukaryota</taxon>
        <taxon>Fungi</taxon>
        <taxon>Dikarya</taxon>
        <taxon>Ascomycota</taxon>
        <taxon>Pezizomycotina</taxon>
        <taxon>Eurotiomycetes</taxon>
        <taxon>Eurotiomycetidae</taxon>
        <taxon>Eurotiales</taxon>
        <taxon>Aspergillaceae</taxon>
        <taxon>Penicillium</taxon>
    </lineage>
</organism>
<evidence type="ECO:0000256" key="6">
    <source>
        <dbReference type="PIRSR" id="PIRSR604254-1"/>
    </source>
</evidence>
<evidence type="ECO:0000256" key="5">
    <source>
        <dbReference type="ARBA" id="ARBA00023136"/>
    </source>
</evidence>
<evidence type="ECO:0000256" key="2">
    <source>
        <dbReference type="ARBA" id="ARBA00007018"/>
    </source>
</evidence>
<feature type="transmembrane region" description="Helical" evidence="7">
    <location>
        <begin position="189"/>
        <end position="211"/>
    </location>
</feature>
<comment type="caution">
    <text evidence="8">The sequence shown here is derived from an EMBL/GenBank/DDBJ whole genome shotgun (WGS) entry which is preliminary data.</text>
</comment>
<feature type="transmembrane region" description="Helical" evidence="7">
    <location>
        <begin position="134"/>
        <end position="154"/>
    </location>
</feature>
<feature type="binding site" evidence="6">
    <location>
        <position position="264"/>
    </location>
    <ligand>
        <name>Zn(2+)</name>
        <dbReference type="ChEBI" id="CHEBI:29105"/>
    </ligand>
</feature>
<feature type="binding site" evidence="6">
    <location>
        <position position="115"/>
    </location>
    <ligand>
        <name>Zn(2+)</name>
        <dbReference type="ChEBI" id="CHEBI:29105"/>
    </ligand>
</feature>
<evidence type="ECO:0000256" key="4">
    <source>
        <dbReference type="ARBA" id="ARBA00022989"/>
    </source>
</evidence>
<reference evidence="8 9" key="1">
    <citation type="journal article" date="2023" name="IMA Fungus">
        <title>Comparative genomic study of the Penicillium genus elucidates a diverse pangenome and 15 lateral gene transfer events.</title>
        <authorList>
            <person name="Petersen C."/>
            <person name="Sorensen T."/>
            <person name="Nielsen M.R."/>
            <person name="Sondergaard T.E."/>
            <person name="Sorensen J.L."/>
            <person name="Fitzpatrick D.A."/>
            <person name="Frisvad J.C."/>
            <person name="Nielsen K.L."/>
        </authorList>
    </citation>
    <scope>NUCLEOTIDE SEQUENCE [LARGE SCALE GENOMIC DNA]</scope>
    <source>
        <strain evidence="8 9">IBT 35679</strain>
    </source>
</reference>
<dbReference type="Pfam" id="PF03006">
    <property type="entry name" value="HlyIII"/>
    <property type="match status" value="1"/>
</dbReference>
<dbReference type="PANTHER" id="PTHR20855">
    <property type="entry name" value="ADIPOR/PROGESTIN RECEPTOR-RELATED"/>
    <property type="match status" value="1"/>
</dbReference>
<accession>A0AAD6D8B5</accession>
<keyword evidence="3 7" id="KW-0812">Transmembrane</keyword>
<dbReference type="AlphaFoldDB" id="A0AAD6D8B5"/>
<evidence type="ECO:0000313" key="8">
    <source>
        <dbReference type="EMBL" id="KAJ5557278.1"/>
    </source>
</evidence>
<feature type="binding site" evidence="6">
    <location>
        <position position="260"/>
    </location>
    <ligand>
        <name>Zn(2+)</name>
        <dbReference type="ChEBI" id="CHEBI:29105"/>
    </ligand>
</feature>
<keyword evidence="9" id="KW-1185">Reference proteome</keyword>